<sequence length="574" mass="66389">MILTKWLNKSLRTKMLTMFVFLTIIPLIVVSLISYQKYSNIILEREYNLADIKTVHLTREIDLLFQDFYRFTEISRLEITKNFLVNDQHTTAESNEIQEVFDFYRSSYLAGNHIFDLQIMNTEGKTISDQRGIYHRGEVAKKLLKESWQNTPKRKIELVKKNGFPALDIIKPIFNNDNSHIGWIQITIDTSAITDIINNNLLGDNSGYTILSSNNTILFQSKNLKDISPDFNSESLFELESGNLITENSFYNFNTSQLTNFKIVGVADLDEINKNTAEIKTLILITVISSISFVIGLYFFISNKLILPIRLLRDKMQQASQGDLYAKVNPHGEDEVATLGDSFNRMIIKIRTLMDRSVEEQKKLKAAEFRSMQAQINPHFLYNTLDTIVWMAESKEHKQVIEITKALSQFCRVSLSKGKDWISIEEEVSHIASYLFIQKIRYEDILDVSLEINKDIYSFQIIKLLLQPIIENAIYHGIKNKRGKGFLRIKGNFDSNNMIYFEIIDNGIGMTEDRLTYLKEQLRKGEVLDDAKSGFGLVNVQQRLKLYYGESFGLKVNSWYKSGTRVSITIPRRR</sequence>
<dbReference type="InterPro" id="IPR036890">
    <property type="entry name" value="HATPase_C_sf"/>
</dbReference>
<dbReference type="PANTHER" id="PTHR34220:SF7">
    <property type="entry name" value="SENSOR HISTIDINE KINASE YPDA"/>
    <property type="match status" value="1"/>
</dbReference>
<proteinExistence type="predicted"/>
<dbReference type="SUPFAM" id="SSF55874">
    <property type="entry name" value="ATPase domain of HSP90 chaperone/DNA topoisomerase II/histidine kinase"/>
    <property type="match status" value="1"/>
</dbReference>
<feature type="transmembrane region" description="Helical" evidence="7">
    <location>
        <begin position="15"/>
        <end position="35"/>
    </location>
</feature>
<evidence type="ECO:0000256" key="7">
    <source>
        <dbReference type="SAM" id="Phobius"/>
    </source>
</evidence>
<dbReference type="SUPFAM" id="SSF158472">
    <property type="entry name" value="HAMP domain-like"/>
    <property type="match status" value="1"/>
</dbReference>
<evidence type="ECO:0000256" key="1">
    <source>
        <dbReference type="ARBA" id="ARBA00004651"/>
    </source>
</evidence>
<dbReference type="OrthoDB" id="9776552at2"/>
<dbReference type="Proteomes" id="UP000252585">
    <property type="component" value="Unassembled WGS sequence"/>
</dbReference>
<evidence type="ECO:0000259" key="8">
    <source>
        <dbReference type="PROSITE" id="PS50885"/>
    </source>
</evidence>
<keyword evidence="7" id="KW-0812">Transmembrane</keyword>
<evidence type="ECO:0000256" key="3">
    <source>
        <dbReference type="ARBA" id="ARBA00022553"/>
    </source>
</evidence>
<dbReference type="InterPro" id="IPR010559">
    <property type="entry name" value="Sig_transdc_His_kin_internal"/>
</dbReference>
<evidence type="ECO:0000256" key="4">
    <source>
        <dbReference type="ARBA" id="ARBA00022679"/>
    </source>
</evidence>
<dbReference type="EMBL" id="QPJJ01000003">
    <property type="protein sequence ID" value="RCW74824.1"/>
    <property type="molecule type" value="Genomic_DNA"/>
</dbReference>
<dbReference type="SMART" id="SM00304">
    <property type="entry name" value="HAMP"/>
    <property type="match status" value="1"/>
</dbReference>
<protein>
    <submittedName>
        <fullName evidence="9">Two-component system sensor histidine kinase YesM</fullName>
    </submittedName>
</protein>
<keyword evidence="7" id="KW-1133">Transmembrane helix</keyword>
<feature type="transmembrane region" description="Helical" evidence="7">
    <location>
        <begin position="282"/>
        <end position="301"/>
    </location>
</feature>
<dbReference type="Gene3D" id="6.10.340.10">
    <property type="match status" value="1"/>
</dbReference>
<dbReference type="GO" id="GO:0005886">
    <property type="term" value="C:plasma membrane"/>
    <property type="evidence" value="ECO:0007669"/>
    <property type="project" value="UniProtKB-SubCell"/>
</dbReference>
<dbReference type="Pfam" id="PF00672">
    <property type="entry name" value="HAMP"/>
    <property type="match status" value="1"/>
</dbReference>
<dbReference type="InterPro" id="IPR050640">
    <property type="entry name" value="Bact_2-comp_sensor_kinase"/>
</dbReference>
<keyword evidence="3" id="KW-0597">Phosphoprotein</keyword>
<evidence type="ECO:0000313" key="9">
    <source>
        <dbReference type="EMBL" id="RCW74824.1"/>
    </source>
</evidence>
<comment type="caution">
    <text evidence="9">The sequence shown here is derived from an EMBL/GenBank/DDBJ whole genome shotgun (WGS) entry which is preliminary data.</text>
</comment>
<feature type="domain" description="HAMP" evidence="8">
    <location>
        <begin position="303"/>
        <end position="355"/>
    </location>
</feature>
<reference evidence="9 10" key="1">
    <citation type="submission" date="2018-07" db="EMBL/GenBank/DDBJ databases">
        <title>Genomic Encyclopedia of Type Strains, Phase IV (KMG-IV): sequencing the most valuable type-strain genomes for metagenomic binning, comparative biology and taxonomic classification.</title>
        <authorList>
            <person name="Goeker M."/>
        </authorList>
    </citation>
    <scope>NUCLEOTIDE SEQUENCE [LARGE SCALE GENOMIC DNA]</scope>
    <source>
        <strain evidence="9 10">DSM 27696</strain>
    </source>
</reference>
<comment type="subcellular location">
    <subcellularLocation>
        <location evidence="1">Cell membrane</location>
        <topology evidence="1">Multi-pass membrane protein</topology>
    </subcellularLocation>
</comment>
<keyword evidence="4" id="KW-0808">Transferase</keyword>
<dbReference type="Pfam" id="PF06580">
    <property type="entry name" value="His_kinase"/>
    <property type="match status" value="1"/>
</dbReference>
<dbReference type="InterPro" id="IPR003594">
    <property type="entry name" value="HATPase_dom"/>
</dbReference>
<evidence type="ECO:0000256" key="6">
    <source>
        <dbReference type="ARBA" id="ARBA00023136"/>
    </source>
</evidence>
<keyword evidence="5 9" id="KW-0418">Kinase</keyword>
<dbReference type="Gene3D" id="3.30.565.10">
    <property type="entry name" value="Histidine kinase-like ATPase, C-terminal domain"/>
    <property type="match status" value="1"/>
</dbReference>
<dbReference type="Pfam" id="PF02518">
    <property type="entry name" value="HATPase_c"/>
    <property type="match status" value="1"/>
</dbReference>
<evidence type="ECO:0000313" key="10">
    <source>
        <dbReference type="Proteomes" id="UP000252585"/>
    </source>
</evidence>
<dbReference type="CDD" id="cd06225">
    <property type="entry name" value="HAMP"/>
    <property type="match status" value="1"/>
</dbReference>
<dbReference type="InterPro" id="IPR003660">
    <property type="entry name" value="HAMP_dom"/>
</dbReference>
<dbReference type="PANTHER" id="PTHR34220">
    <property type="entry name" value="SENSOR HISTIDINE KINASE YPDA"/>
    <property type="match status" value="1"/>
</dbReference>
<evidence type="ECO:0000256" key="2">
    <source>
        <dbReference type="ARBA" id="ARBA00022475"/>
    </source>
</evidence>
<name>A0A368Y9F8_9BACI</name>
<organism evidence="9 10">
    <name type="scientific">Saliterribacillus persicus</name>
    <dbReference type="NCBI Taxonomy" id="930114"/>
    <lineage>
        <taxon>Bacteria</taxon>
        <taxon>Bacillati</taxon>
        <taxon>Bacillota</taxon>
        <taxon>Bacilli</taxon>
        <taxon>Bacillales</taxon>
        <taxon>Bacillaceae</taxon>
        <taxon>Saliterribacillus</taxon>
    </lineage>
</organism>
<dbReference type="SMART" id="SM00387">
    <property type="entry name" value="HATPase_c"/>
    <property type="match status" value="1"/>
</dbReference>
<dbReference type="AlphaFoldDB" id="A0A368Y9F8"/>
<accession>A0A368Y9F8</accession>
<keyword evidence="6 7" id="KW-0472">Membrane</keyword>
<gene>
    <name evidence="9" type="ORF">DFR57_103120</name>
</gene>
<dbReference type="PROSITE" id="PS50885">
    <property type="entry name" value="HAMP"/>
    <property type="match status" value="1"/>
</dbReference>
<keyword evidence="2" id="KW-1003">Cell membrane</keyword>
<dbReference type="GO" id="GO:0000155">
    <property type="term" value="F:phosphorelay sensor kinase activity"/>
    <property type="evidence" value="ECO:0007669"/>
    <property type="project" value="InterPro"/>
</dbReference>
<evidence type="ECO:0000256" key="5">
    <source>
        <dbReference type="ARBA" id="ARBA00022777"/>
    </source>
</evidence>
<keyword evidence="10" id="KW-1185">Reference proteome</keyword>
<dbReference type="RefSeq" id="WP_114351935.1">
    <property type="nucleotide sequence ID" value="NZ_QPJJ01000003.1"/>
</dbReference>